<evidence type="ECO:0000256" key="1">
    <source>
        <dbReference type="ARBA" id="ARBA00005254"/>
    </source>
</evidence>
<evidence type="ECO:0000313" key="3">
    <source>
        <dbReference type="Proteomes" id="UP000664914"/>
    </source>
</evidence>
<dbReference type="PANTHER" id="PTHR43802:SF1">
    <property type="entry name" value="IP11341P-RELATED"/>
    <property type="match status" value="1"/>
</dbReference>
<dbReference type="CDD" id="cd06558">
    <property type="entry name" value="crotonase-like"/>
    <property type="match status" value="1"/>
</dbReference>
<dbReference type="GO" id="GO:0003824">
    <property type="term" value="F:catalytic activity"/>
    <property type="evidence" value="ECO:0007669"/>
    <property type="project" value="UniProtKB-ARBA"/>
</dbReference>
<dbReference type="EMBL" id="CP059319">
    <property type="protein sequence ID" value="QTH21197.1"/>
    <property type="molecule type" value="Genomic_DNA"/>
</dbReference>
<comment type="similarity">
    <text evidence="1">Belongs to the enoyl-CoA hydratase/isomerase family.</text>
</comment>
<dbReference type="Proteomes" id="UP000664914">
    <property type="component" value="Chromosome"/>
</dbReference>
<dbReference type="AlphaFoldDB" id="A0A975D1H6"/>
<dbReference type="InterPro" id="IPR014748">
    <property type="entry name" value="Enoyl-CoA_hydra_C"/>
</dbReference>
<reference evidence="2" key="2">
    <citation type="submission" date="2021-04" db="EMBL/GenBank/DDBJ databases">
        <title>Isolation and genomic analysis of the ibuprofen-degrading bacterium Sphingomonas strain MPO218.</title>
        <authorList>
            <person name="Aulestia M."/>
            <person name="Flores A."/>
            <person name="Mangas E.L."/>
            <person name="Perez-Pulido A.J."/>
            <person name="Santero E."/>
            <person name="Camacho E.M."/>
        </authorList>
    </citation>
    <scope>NUCLEOTIDE SEQUENCE</scope>
    <source>
        <strain evidence="2">MPO218</strain>
    </source>
</reference>
<dbReference type="Pfam" id="PF00378">
    <property type="entry name" value="ECH_1"/>
    <property type="match status" value="1"/>
</dbReference>
<sequence>MRLGGFRPHDHSATRTAGRGAVKQIDEGAIRTEVRGAVLEMTIDRPRKRNAFTPTMFGALGEAYSRLERDPALRVGLVRAEGEHFSAGIDLPLMAEHRAAGRPYVPLNLIDPTAIRAPFRTKPVVFAMRGVCFTIAIELMLGADIVVAASDCRFAHMEVRRGVMPGCGGTYRLLERVGWGNAMRLLLTGDEFDAREAHRLGLVQRLTEPGEEVEAARALCDRIADQAPQSVAAIMANCRTALGDAWTRAATEATAENNRLFLTEDAAEGRRAVAEKREPIFTGR</sequence>
<dbReference type="PANTHER" id="PTHR43802">
    <property type="entry name" value="ENOYL-COA HYDRATASE"/>
    <property type="match status" value="1"/>
</dbReference>
<organism evidence="2 3">
    <name type="scientific">Rhizorhabdus wittichii</name>
    <dbReference type="NCBI Taxonomy" id="160791"/>
    <lineage>
        <taxon>Bacteria</taxon>
        <taxon>Pseudomonadati</taxon>
        <taxon>Pseudomonadota</taxon>
        <taxon>Alphaproteobacteria</taxon>
        <taxon>Sphingomonadales</taxon>
        <taxon>Sphingomonadaceae</taxon>
        <taxon>Rhizorhabdus</taxon>
    </lineage>
</organism>
<dbReference type="InterPro" id="IPR001753">
    <property type="entry name" value="Enoyl-CoA_hydra/iso"/>
</dbReference>
<gene>
    <name evidence="2" type="ORF">HRJ34_23235</name>
</gene>
<name>A0A975D1H6_9SPHN</name>
<protein>
    <submittedName>
        <fullName evidence="2">Crotonase/enoyl-CoA hydratase family protein</fullName>
    </submittedName>
</protein>
<reference evidence="2" key="1">
    <citation type="submission" date="2020-07" db="EMBL/GenBank/DDBJ databases">
        <authorList>
            <person name="Camacho E."/>
        </authorList>
    </citation>
    <scope>NUCLEOTIDE SEQUENCE</scope>
    <source>
        <strain evidence="2">MPO218</strain>
    </source>
</reference>
<evidence type="ECO:0000313" key="2">
    <source>
        <dbReference type="EMBL" id="QTH21197.1"/>
    </source>
</evidence>
<proteinExistence type="inferred from homology"/>
<dbReference type="NCBIfam" id="NF005126">
    <property type="entry name" value="PRK06563.1"/>
    <property type="match status" value="1"/>
</dbReference>
<dbReference type="Gene3D" id="1.10.12.10">
    <property type="entry name" value="Lyase 2-enoyl-coa Hydratase, Chain A, domain 2"/>
    <property type="match status" value="1"/>
</dbReference>
<dbReference type="SUPFAM" id="SSF52096">
    <property type="entry name" value="ClpP/crotonase"/>
    <property type="match status" value="1"/>
</dbReference>
<accession>A0A975D1H6</accession>
<dbReference type="Gene3D" id="3.90.226.10">
    <property type="entry name" value="2-enoyl-CoA Hydratase, Chain A, domain 1"/>
    <property type="match status" value="1"/>
</dbReference>
<dbReference type="InterPro" id="IPR029045">
    <property type="entry name" value="ClpP/crotonase-like_dom_sf"/>
</dbReference>